<dbReference type="PANTHER" id="PTHR42755">
    <property type="entry name" value="3-DEOXY-MANNO-OCTULOSONATE CYTIDYLYLTRANSFERASE"/>
    <property type="match status" value="1"/>
</dbReference>
<dbReference type="GO" id="GO:0005886">
    <property type="term" value="C:plasma membrane"/>
    <property type="evidence" value="ECO:0007669"/>
    <property type="project" value="TreeGrafter"/>
</dbReference>
<feature type="transmembrane region" description="Helical" evidence="3">
    <location>
        <begin position="6"/>
        <end position="26"/>
    </location>
</feature>
<proteinExistence type="predicted"/>
<dbReference type="GO" id="GO:0016740">
    <property type="term" value="F:transferase activity"/>
    <property type="evidence" value="ECO:0007669"/>
    <property type="project" value="UniProtKB-KW"/>
</dbReference>
<dbReference type="Gene3D" id="3.40.50.2000">
    <property type="entry name" value="Glycogen Phosphorylase B"/>
    <property type="match status" value="1"/>
</dbReference>
<keyword evidence="3" id="KW-1133">Transmembrane helix</keyword>
<dbReference type="InterPro" id="IPR038107">
    <property type="entry name" value="Glycos_transf_N_sf"/>
</dbReference>
<dbReference type="SUPFAM" id="SSF53756">
    <property type="entry name" value="UDP-Glycosyltransferase/glycogen phosphorylase"/>
    <property type="match status" value="1"/>
</dbReference>
<accession>A0A3B1CPE8</accession>
<evidence type="ECO:0000256" key="2">
    <source>
        <dbReference type="SAM" id="MobiDB-lite"/>
    </source>
</evidence>
<dbReference type="Gene3D" id="3.40.50.11720">
    <property type="entry name" value="3-Deoxy-D-manno-octulosonic-acid transferase, N-terminal domain"/>
    <property type="match status" value="1"/>
</dbReference>
<reference evidence="5" key="1">
    <citation type="submission" date="2018-06" db="EMBL/GenBank/DDBJ databases">
        <authorList>
            <person name="Zhirakovskaya E."/>
        </authorList>
    </citation>
    <scope>NUCLEOTIDE SEQUENCE</scope>
</reference>
<evidence type="ECO:0000256" key="3">
    <source>
        <dbReference type="SAM" id="Phobius"/>
    </source>
</evidence>
<feature type="domain" description="3-deoxy-D-manno-octulosonic-acid transferase N-terminal" evidence="4">
    <location>
        <begin position="35"/>
        <end position="210"/>
    </location>
</feature>
<name>A0A3B1CPE8_9ZZZZ</name>
<feature type="region of interest" description="Disordered" evidence="2">
    <location>
        <begin position="394"/>
        <end position="416"/>
    </location>
</feature>
<dbReference type="EMBL" id="UOGC01000166">
    <property type="protein sequence ID" value="VAX24570.1"/>
    <property type="molecule type" value="Genomic_DNA"/>
</dbReference>
<dbReference type="Pfam" id="PF04413">
    <property type="entry name" value="Glycos_transf_N"/>
    <property type="match status" value="1"/>
</dbReference>
<evidence type="ECO:0000259" key="4">
    <source>
        <dbReference type="Pfam" id="PF04413"/>
    </source>
</evidence>
<keyword evidence="3" id="KW-0472">Membrane</keyword>
<gene>
    <name evidence="5" type="ORF">MNBD_NITROSPINAE01-619</name>
</gene>
<dbReference type="InterPro" id="IPR039901">
    <property type="entry name" value="Kdotransferase"/>
</dbReference>
<dbReference type="PANTHER" id="PTHR42755:SF1">
    <property type="entry name" value="3-DEOXY-D-MANNO-OCTULOSONIC ACID TRANSFERASE, MITOCHONDRIAL-RELATED"/>
    <property type="match status" value="1"/>
</dbReference>
<keyword evidence="1" id="KW-0808">Transferase</keyword>
<evidence type="ECO:0000313" key="5">
    <source>
        <dbReference type="EMBL" id="VAX24570.1"/>
    </source>
</evidence>
<dbReference type="GO" id="GO:0009245">
    <property type="term" value="P:lipid A biosynthetic process"/>
    <property type="evidence" value="ECO:0007669"/>
    <property type="project" value="TreeGrafter"/>
</dbReference>
<evidence type="ECO:0000256" key="1">
    <source>
        <dbReference type="ARBA" id="ARBA00022679"/>
    </source>
</evidence>
<keyword evidence="3" id="KW-0812">Transmembrane</keyword>
<dbReference type="InterPro" id="IPR007507">
    <property type="entry name" value="Glycos_transf_N"/>
</dbReference>
<organism evidence="5">
    <name type="scientific">hydrothermal vent metagenome</name>
    <dbReference type="NCBI Taxonomy" id="652676"/>
    <lineage>
        <taxon>unclassified sequences</taxon>
        <taxon>metagenomes</taxon>
        <taxon>ecological metagenomes</taxon>
    </lineage>
</organism>
<feature type="compositionally biased region" description="Basic and acidic residues" evidence="2">
    <location>
        <begin position="403"/>
        <end position="416"/>
    </location>
</feature>
<dbReference type="AlphaFoldDB" id="A0A3B1CPE8"/>
<protein>
    <recommendedName>
        <fullName evidence="4">3-deoxy-D-manno-octulosonic-acid transferase N-terminal domain-containing protein</fullName>
    </recommendedName>
</protein>
<sequence length="424" mass="46320">MPYLIYNSLLYIGAFILSPLITWRLATTKKHRAGFSQKLGFYPPRNREKTIWIHAVSVGEVVTAEKLARALSVKAPNFKIVITVTTPTGHEVATKKLSDIADILYFPYDFSISAKKAVQAINPAIFITIDTEIWPNVMRACKKAGACVVLANGRISDRSYPRYKSLSWFFKAVLLNVDAFLMQGETDAKRIVETGADPLRVKVTGSLKFDSTPPGTPADKETLKRLLGIGPNEKIFLLGSVHEGEETAIRGAIKAQTAFGELKIVIAPRRIENLGWIEKTLEGTGLTATRKSQMPKIPEAKEKSVLIIDTFGELSKLYSVADLVFVGGSLINHGGQNPLEPAGYGVAPMFGPSMSNFRDVAETLLGCGGAWRVENETEIENLALSLLNDPQKRKKAGASAKSAVDKNRGTTDRTAEEIVKVMNG</sequence>